<keyword evidence="3 6" id="KW-0863">Zinc-finger</keyword>
<evidence type="ECO:0000313" key="8">
    <source>
        <dbReference type="EMBL" id="CDF91026.1"/>
    </source>
</evidence>
<evidence type="ECO:0000256" key="6">
    <source>
        <dbReference type="PROSITE-ProRule" id="PRU00146"/>
    </source>
</evidence>
<proteinExistence type="predicted"/>
<dbReference type="PANTHER" id="PTHR46174:SF1">
    <property type="entry name" value="CXXC-TYPE ZINC FINGER PROTEIN 1"/>
    <property type="match status" value="1"/>
</dbReference>
<accession>A0A8J2T970</accession>
<dbReference type="InterPro" id="IPR013083">
    <property type="entry name" value="Znf_RING/FYVE/PHD"/>
</dbReference>
<dbReference type="PROSITE" id="PS01359">
    <property type="entry name" value="ZF_PHD_1"/>
    <property type="match status" value="1"/>
</dbReference>
<comment type="subcellular location">
    <subcellularLocation>
        <location evidence="1">Nucleus</location>
    </subcellularLocation>
</comment>
<dbReference type="InterPro" id="IPR037869">
    <property type="entry name" value="Spp1/CFP1"/>
</dbReference>
<dbReference type="PANTHER" id="PTHR46174">
    <property type="entry name" value="CXXC-TYPE ZINC FINGER PROTEIN 1"/>
    <property type="match status" value="1"/>
</dbReference>
<organism evidence="8 9">
    <name type="scientific">Zygosaccharomyces bailii (strain CLIB 213 / ATCC 58445 / CBS 680 / BCRC 21525 / NBRC 1098 / NCYC 1416 / NRRL Y-2227)</name>
    <dbReference type="NCBI Taxonomy" id="1333698"/>
    <lineage>
        <taxon>Eukaryota</taxon>
        <taxon>Fungi</taxon>
        <taxon>Dikarya</taxon>
        <taxon>Ascomycota</taxon>
        <taxon>Saccharomycotina</taxon>
        <taxon>Saccharomycetes</taxon>
        <taxon>Saccharomycetales</taxon>
        <taxon>Saccharomycetaceae</taxon>
        <taxon>Zygosaccharomyces</taxon>
    </lineage>
</organism>
<evidence type="ECO:0000256" key="2">
    <source>
        <dbReference type="ARBA" id="ARBA00022723"/>
    </source>
</evidence>
<keyword evidence="9" id="KW-1185">Reference proteome</keyword>
<name>A0A8J2T970_ZYGB2</name>
<keyword evidence="4" id="KW-0862">Zinc</keyword>
<dbReference type="InterPro" id="IPR019787">
    <property type="entry name" value="Znf_PHD-finger"/>
</dbReference>
<keyword evidence="2" id="KW-0479">Metal-binding</keyword>
<dbReference type="OrthoDB" id="436852at2759"/>
<dbReference type="Gene3D" id="3.30.40.10">
    <property type="entry name" value="Zinc/RING finger domain, C3HC4 (zinc finger)"/>
    <property type="match status" value="1"/>
</dbReference>
<gene>
    <name evidence="8" type="ORF">BN860_03136g</name>
</gene>
<protein>
    <submittedName>
        <fullName evidence="8">ZYBA0S09-03136g1_1</fullName>
    </submittedName>
</protein>
<dbReference type="Proteomes" id="UP000019375">
    <property type="component" value="Unassembled WGS sequence"/>
</dbReference>
<feature type="domain" description="PHD-type" evidence="7">
    <location>
        <begin position="21"/>
        <end position="71"/>
    </location>
</feature>
<dbReference type="InterPro" id="IPR001965">
    <property type="entry name" value="Znf_PHD"/>
</dbReference>
<evidence type="ECO:0000313" key="9">
    <source>
        <dbReference type="Proteomes" id="UP000019375"/>
    </source>
</evidence>
<evidence type="ECO:0000256" key="3">
    <source>
        <dbReference type="ARBA" id="ARBA00022771"/>
    </source>
</evidence>
<dbReference type="PROSITE" id="PS50016">
    <property type="entry name" value="ZF_PHD_2"/>
    <property type="match status" value="1"/>
</dbReference>
<evidence type="ECO:0000256" key="1">
    <source>
        <dbReference type="ARBA" id="ARBA00004123"/>
    </source>
</evidence>
<dbReference type="InterPro" id="IPR011011">
    <property type="entry name" value="Znf_FYVE_PHD"/>
</dbReference>
<keyword evidence="5" id="KW-0539">Nucleus</keyword>
<dbReference type="SMART" id="SM00249">
    <property type="entry name" value="PHD"/>
    <property type="match status" value="1"/>
</dbReference>
<evidence type="ECO:0000256" key="4">
    <source>
        <dbReference type="ARBA" id="ARBA00022833"/>
    </source>
</evidence>
<dbReference type="GO" id="GO:0048188">
    <property type="term" value="C:Set1C/COMPASS complex"/>
    <property type="evidence" value="ECO:0007669"/>
    <property type="project" value="InterPro"/>
</dbReference>
<sequence length="338" mass="38796">MSLPAWCPPYSSRKTGANGEDVYCVCKRTDNGDLMVGCDGCDDWFHFRCLKIPETYKKLVYSFYCPYCQAGVTGPASNGSRDLPRTIWKRKCRLNTCYNPCQSSSKYCSEEHGELYMKTALAKVEIPGIPHDAEEQLVKDMVKNSSKVEEFKTLGNDCFINKEPPGYNPLYGEMIAGDRRLHELQNNIKELEDVTIMTTKTRLEGLNNYLKWLEIVNAMLASQGNLNVDDDATNAKSRKKSAKNKQKKCICGYTSDYNIPCPAEELVTAYRPDIPTVRGICVKVRCNKHSSWATLQMEELEQQLSSLESYENRLRLLVKMRKEQLHIQYYEQLLRRNK</sequence>
<dbReference type="EMBL" id="HG316462">
    <property type="protein sequence ID" value="CDF91026.1"/>
    <property type="molecule type" value="Genomic_DNA"/>
</dbReference>
<dbReference type="AlphaFoldDB" id="A0A8J2T970"/>
<dbReference type="Pfam" id="PF00628">
    <property type="entry name" value="PHD"/>
    <property type="match status" value="1"/>
</dbReference>
<reference evidence="9" key="1">
    <citation type="journal article" date="2013" name="Genome Announc.">
        <title>Genome sequence of the food spoilage yeast Zygosaccharomyces bailii CLIB 213(T).</title>
        <authorList>
            <person name="Galeote V."/>
            <person name="Bigey F."/>
            <person name="Devillers H."/>
            <person name="Neuveglise C."/>
            <person name="Dequin S."/>
        </authorList>
    </citation>
    <scope>NUCLEOTIDE SEQUENCE [LARGE SCALE GENOMIC DNA]</scope>
    <source>
        <strain evidence="9">CLIB 213 / ATCC 58445 / CBS 680 / CCRC 21525 / NBRC 1098 / NCYC 1416 / NRRL Y-2227</strain>
    </source>
</reference>
<dbReference type="GO" id="GO:0008270">
    <property type="term" value="F:zinc ion binding"/>
    <property type="evidence" value="ECO:0007669"/>
    <property type="project" value="UniProtKB-KW"/>
</dbReference>
<evidence type="ECO:0000256" key="5">
    <source>
        <dbReference type="ARBA" id="ARBA00023242"/>
    </source>
</evidence>
<evidence type="ECO:0000259" key="7">
    <source>
        <dbReference type="PROSITE" id="PS50016"/>
    </source>
</evidence>
<dbReference type="SUPFAM" id="SSF57903">
    <property type="entry name" value="FYVE/PHD zinc finger"/>
    <property type="match status" value="1"/>
</dbReference>
<dbReference type="InterPro" id="IPR019786">
    <property type="entry name" value="Zinc_finger_PHD-type_CS"/>
</dbReference>
<dbReference type="GO" id="GO:0045893">
    <property type="term" value="P:positive regulation of DNA-templated transcription"/>
    <property type="evidence" value="ECO:0007669"/>
    <property type="project" value="TreeGrafter"/>
</dbReference>